<dbReference type="GO" id="GO:0016787">
    <property type="term" value="F:hydrolase activity"/>
    <property type="evidence" value="ECO:0007669"/>
    <property type="project" value="UniProtKB-KW"/>
</dbReference>
<dbReference type="NCBIfam" id="TIGR02116">
    <property type="entry name" value="toxin_Txe_YoeB"/>
    <property type="match status" value="1"/>
</dbReference>
<dbReference type="GO" id="GO:0045892">
    <property type="term" value="P:negative regulation of DNA-templated transcription"/>
    <property type="evidence" value="ECO:0007669"/>
    <property type="project" value="TreeGrafter"/>
</dbReference>
<evidence type="ECO:0000313" key="8">
    <source>
        <dbReference type="EMBL" id="QSZ27785.1"/>
    </source>
</evidence>
<gene>
    <name evidence="8" type="ORF">ACETAC_02505</name>
</gene>
<dbReference type="Pfam" id="PF06769">
    <property type="entry name" value="YoeB_toxin"/>
    <property type="match status" value="1"/>
</dbReference>
<dbReference type="KEGG" id="aaut:ACETAC_02505"/>
<reference evidence="8" key="1">
    <citation type="submission" date="2020-08" db="EMBL/GenBank/DDBJ databases">
        <title>Genomic insights into the carbon and energy metabolism of the first obligate autotrophic acetogenic bacterium Aceticella autotrophica gen. nov., sp. nov.</title>
        <authorList>
            <person name="Toshchakov S.V."/>
            <person name="Elcheninov A.G."/>
            <person name="Kublanov I.V."/>
            <person name="Frolov E.N."/>
            <person name="Lebedinsky A.V."/>
        </authorList>
    </citation>
    <scope>NUCLEOTIDE SEQUENCE</scope>
    <source>
        <strain evidence="8">3443-3Ac</strain>
    </source>
</reference>
<dbReference type="EMBL" id="CP060096">
    <property type="protein sequence ID" value="QSZ27785.1"/>
    <property type="molecule type" value="Genomic_DNA"/>
</dbReference>
<sequence length="86" mass="10522">MNKMFTDIAWEDYEYWQINDRKILKKINELIKDIDWNGNEGKGKPEPLKHELQGLWSRRITAEHRLIYKIDDKNIYILQCRGHYDD</sequence>
<evidence type="ECO:0000256" key="6">
    <source>
        <dbReference type="ARBA" id="ARBA00030388"/>
    </source>
</evidence>
<evidence type="ECO:0000256" key="1">
    <source>
        <dbReference type="ARBA" id="ARBA00008172"/>
    </source>
</evidence>
<dbReference type="InterPro" id="IPR035093">
    <property type="entry name" value="RelE/ParE_toxin_dom_sf"/>
</dbReference>
<proteinExistence type="inferred from homology"/>
<dbReference type="PANTHER" id="PTHR38039">
    <property type="entry name" value="TOXIN YOEB"/>
    <property type="match status" value="1"/>
</dbReference>
<protein>
    <recommendedName>
        <fullName evidence="7">Endoribonuclease YoeB</fullName>
    </recommendedName>
    <alternativeName>
        <fullName evidence="6">Putative mRNA interferase YoeB</fullName>
    </alternativeName>
</protein>
<evidence type="ECO:0000313" key="9">
    <source>
        <dbReference type="Proteomes" id="UP000671913"/>
    </source>
</evidence>
<evidence type="ECO:0000256" key="5">
    <source>
        <dbReference type="ARBA" id="ARBA00022801"/>
    </source>
</evidence>
<comment type="similarity">
    <text evidence="1">Belongs to the YoeB family.</text>
</comment>
<dbReference type="Gene3D" id="3.30.2310.20">
    <property type="entry name" value="RelE-like"/>
    <property type="match status" value="1"/>
</dbReference>
<keyword evidence="2" id="KW-1277">Toxin-antitoxin system</keyword>
<dbReference type="PANTHER" id="PTHR38039:SF1">
    <property type="entry name" value="TOXIN YOEB"/>
    <property type="match status" value="1"/>
</dbReference>
<keyword evidence="3" id="KW-0540">Nuclease</keyword>
<evidence type="ECO:0000256" key="3">
    <source>
        <dbReference type="ARBA" id="ARBA00022722"/>
    </source>
</evidence>
<organism evidence="8 9">
    <name type="scientific">Aceticella autotrophica</name>
    <dbReference type="NCBI Taxonomy" id="2755338"/>
    <lineage>
        <taxon>Bacteria</taxon>
        <taxon>Bacillati</taxon>
        <taxon>Bacillota</taxon>
        <taxon>Clostridia</taxon>
        <taxon>Thermoanaerobacterales</taxon>
        <taxon>Thermoanaerobacteraceae</taxon>
        <taxon>Aceticella</taxon>
    </lineage>
</organism>
<dbReference type="RefSeq" id="WP_284680502.1">
    <property type="nucleotide sequence ID" value="NZ_CP060096.1"/>
</dbReference>
<accession>A0A975AWJ6</accession>
<evidence type="ECO:0000256" key="4">
    <source>
        <dbReference type="ARBA" id="ARBA00022759"/>
    </source>
</evidence>
<dbReference type="GO" id="GO:0006401">
    <property type="term" value="P:RNA catabolic process"/>
    <property type="evidence" value="ECO:0007669"/>
    <property type="project" value="InterPro"/>
</dbReference>
<keyword evidence="5" id="KW-0378">Hydrolase</keyword>
<keyword evidence="9" id="KW-1185">Reference proteome</keyword>
<dbReference type="SUPFAM" id="SSF143011">
    <property type="entry name" value="RelE-like"/>
    <property type="match status" value="1"/>
</dbReference>
<keyword evidence="4" id="KW-0255">Endonuclease</keyword>
<name>A0A975AWJ6_9THEO</name>
<dbReference type="Proteomes" id="UP000671913">
    <property type="component" value="Chromosome"/>
</dbReference>
<dbReference type="InterPro" id="IPR009614">
    <property type="entry name" value="YoeB_toxin"/>
</dbReference>
<dbReference type="AlphaFoldDB" id="A0A975AWJ6"/>
<evidence type="ECO:0000256" key="7">
    <source>
        <dbReference type="ARBA" id="ARBA00050056"/>
    </source>
</evidence>
<evidence type="ECO:0000256" key="2">
    <source>
        <dbReference type="ARBA" id="ARBA00022649"/>
    </source>
</evidence>
<dbReference type="GO" id="GO:0004519">
    <property type="term" value="F:endonuclease activity"/>
    <property type="evidence" value="ECO:0007669"/>
    <property type="project" value="UniProtKB-KW"/>
</dbReference>